<comment type="caution">
    <text evidence="14">The sequence shown here is derived from an EMBL/GenBank/DDBJ whole genome shotgun (WGS) entry which is preliminary data.</text>
</comment>
<keyword evidence="8 11" id="KW-1133">Transmembrane helix</keyword>
<name>A0A2P6NGW3_9EUKA</name>
<feature type="region of interest" description="Disordered" evidence="10">
    <location>
        <begin position="1"/>
        <end position="54"/>
    </location>
</feature>
<dbReference type="Pfam" id="PF00664">
    <property type="entry name" value="ABC_membrane"/>
    <property type="match status" value="2"/>
</dbReference>
<dbReference type="GO" id="GO:0016887">
    <property type="term" value="F:ATP hydrolysis activity"/>
    <property type="evidence" value="ECO:0007669"/>
    <property type="project" value="InterPro"/>
</dbReference>
<dbReference type="InterPro" id="IPR027417">
    <property type="entry name" value="P-loop_NTPase"/>
</dbReference>
<feature type="transmembrane region" description="Helical" evidence="11">
    <location>
        <begin position="333"/>
        <end position="351"/>
    </location>
</feature>
<feature type="transmembrane region" description="Helical" evidence="11">
    <location>
        <begin position="767"/>
        <end position="794"/>
    </location>
</feature>
<dbReference type="SUPFAM" id="SSF90123">
    <property type="entry name" value="ABC transporter transmembrane region"/>
    <property type="match status" value="2"/>
</dbReference>
<feature type="domain" description="ABC transmembrane type-1" evidence="13">
    <location>
        <begin position="75"/>
        <end position="359"/>
    </location>
</feature>
<evidence type="ECO:0000259" key="12">
    <source>
        <dbReference type="PROSITE" id="PS50893"/>
    </source>
</evidence>
<dbReference type="PANTHER" id="PTHR43394:SF27">
    <property type="entry name" value="ATP-DEPENDENT TRANSLOCASE ABCB1-LIKE"/>
    <property type="match status" value="1"/>
</dbReference>
<feature type="domain" description="ABC transporter" evidence="12">
    <location>
        <begin position="1047"/>
        <end position="1286"/>
    </location>
</feature>
<dbReference type="PANTHER" id="PTHR43394">
    <property type="entry name" value="ATP-DEPENDENT PERMEASE MDL1, MITOCHONDRIAL"/>
    <property type="match status" value="1"/>
</dbReference>
<dbReference type="OrthoDB" id="6500128at2759"/>
<dbReference type="PROSITE" id="PS00211">
    <property type="entry name" value="ABC_TRANSPORTER_1"/>
    <property type="match status" value="2"/>
</dbReference>
<dbReference type="SMART" id="SM00382">
    <property type="entry name" value="AAA"/>
    <property type="match status" value="2"/>
</dbReference>
<dbReference type="CDD" id="cd03249">
    <property type="entry name" value="ABC_MTABC3_MDL1_MDL2"/>
    <property type="match status" value="2"/>
</dbReference>
<dbReference type="FunFam" id="3.40.50.300:FF:000916">
    <property type="entry name" value="ABC transporter B family member 9"/>
    <property type="match status" value="1"/>
</dbReference>
<feature type="transmembrane region" description="Helical" evidence="11">
    <location>
        <begin position="987"/>
        <end position="1006"/>
    </location>
</feature>
<feature type="domain" description="ABC transmembrane type-1" evidence="13">
    <location>
        <begin position="724"/>
        <end position="1013"/>
    </location>
</feature>
<sequence>MGGKKPHAVHDEKELVTVAETVTSSFPDTITEEGDVKDDKKKKKKEAPPPPEHPPVGLLQLWRFASTKEICIVYLGVIMSIILGALQPIQILIFGNLVSGLGSADNILDALLPTIKAIVGIGAGMLVAGYIAQASWVLSAEYQTKRIRMLYLHSILRQDMGWFDKGGQGSLNTRLAADTQLIEDAIGEKAGVTIQNTAQFIAGLVVAFVKGWRLALVILACLPVMAIFGGIMMIFLTKWMTGGQTAYAEAGAIAEQALGSIKTVYAFSLQDRFQKKYEVYLEKAKQNGIKGGFILGMGFGAFMFILFASYGLAFWYGSKLVREGTDGMDGGRVLTVFMALVIGAMGTMQMAPNLSAFSTGRAAAGQVFATIDRVPPIDTDNEEGMRPEKVEGAISFQDVKFHYPTRPDIPILKGLNLDIKPGTTVAFVGPSGSGKSTSIALTQRFYDPVEGAVILDGTNIKDLDVKWLRRQIGIVSQEPVLFNMSIRDNLLQGLVDRTASEEEVVEACKKANCHNFIMQLPKQYDTLVGDHGGMLSGGQKQRIAIARALLKNPRILLLDEATSALDTASERLVQKALDIAAKDRTTIVIAHRLSTIRNADLIVVMEKGDLVEKGTHDELYALGGVYTKLVDKQKIKMQEDPSAAHIEAEMDDSELEEVLLKENQEIAAKMVVNNGAETIITMEGVERVKSARQLKEEEREKKLRGKAPLFRVLGMMKSDYLLLFFGVLGALGAGAVFPAYGLVFSKVVSMLSITRNLTDEAFSGPNLYAFLFVVIGLGALVTIFVQIAAFELAGARLTKKIRSMTFAALLRQEAGFFDLEGNSMGALTTVLATDAAGVGDMVTKTWGDLVQLVSSSITGLLISFIYSWRLSLVILAAMPFTLGAAALQARAHQGFEDKTKKAYSQSGEVASEAIKEIRTVKSLTREKYWEDRYYQSIKVPHHLALKKGYIASLGHGAQMGFSAWASALGFYAGIRFTLAGLANFEDILVVLLVLLITAQTMGRTSLFVSKFVKGKHCAINTFEYLDRKTLIDPDNQADDIGDITGDIELENIAFTYPARPDIPIFNGKFGFKAGQRQTVALVGPSGCGKSTSIGLLERWYDPSGGAVKVDGKDVRSVQLKSLRRDMALVGQEPVLFDMTIRENLLYGSDREDVTQEELEEAAKMANIHTFVSELPQGYHTRVGDKGSQLSGGQKQRIAIARALVRKPKILLLDEATSALDSESEKLVQQALDNAAQGRTTITIAHRLSTIQGADLICVCKDGKVVEQGKHFDLIALNGVYKELVDQQDLNALS</sequence>
<keyword evidence="4 11" id="KW-0812">Transmembrane</keyword>
<dbReference type="InterPro" id="IPR036640">
    <property type="entry name" value="ABC1_TM_sf"/>
</dbReference>
<evidence type="ECO:0000256" key="4">
    <source>
        <dbReference type="ARBA" id="ARBA00022692"/>
    </source>
</evidence>
<keyword evidence="7 14" id="KW-0067">ATP-binding</keyword>
<dbReference type="GO" id="GO:0015421">
    <property type="term" value="F:ABC-type oligopeptide transporter activity"/>
    <property type="evidence" value="ECO:0007669"/>
    <property type="project" value="TreeGrafter"/>
</dbReference>
<dbReference type="InterPro" id="IPR011527">
    <property type="entry name" value="ABC1_TM_dom"/>
</dbReference>
<dbReference type="FunFam" id="3.40.50.300:FF:000205">
    <property type="entry name" value="ABC transporter B family member 4"/>
    <property type="match status" value="1"/>
</dbReference>
<organism evidence="14 15">
    <name type="scientific">Planoprotostelium fungivorum</name>
    <dbReference type="NCBI Taxonomy" id="1890364"/>
    <lineage>
        <taxon>Eukaryota</taxon>
        <taxon>Amoebozoa</taxon>
        <taxon>Evosea</taxon>
        <taxon>Variosea</taxon>
        <taxon>Cavosteliida</taxon>
        <taxon>Cavosteliaceae</taxon>
        <taxon>Planoprotostelium</taxon>
    </lineage>
</organism>
<dbReference type="Proteomes" id="UP000241769">
    <property type="component" value="Unassembled WGS sequence"/>
</dbReference>
<dbReference type="CDD" id="cd18578">
    <property type="entry name" value="ABC_6TM_Pgp_ABCB1_D2_like"/>
    <property type="match status" value="1"/>
</dbReference>
<evidence type="ECO:0000256" key="2">
    <source>
        <dbReference type="ARBA" id="ARBA00007577"/>
    </source>
</evidence>
<dbReference type="InterPro" id="IPR017871">
    <property type="entry name" value="ABC_transporter-like_CS"/>
</dbReference>
<evidence type="ECO:0000256" key="7">
    <source>
        <dbReference type="ARBA" id="ARBA00022840"/>
    </source>
</evidence>
<dbReference type="GO" id="GO:0090374">
    <property type="term" value="P:oligopeptide export from mitochondrion"/>
    <property type="evidence" value="ECO:0007669"/>
    <property type="project" value="TreeGrafter"/>
</dbReference>
<feature type="transmembrane region" description="Helical" evidence="11">
    <location>
        <begin position="872"/>
        <end position="891"/>
    </location>
</feature>
<dbReference type="InParanoid" id="A0A2P6NGW3"/>
<feature type="transmembrane region" description="Helical" evidence="11">
    <location>
        <begin position="215"/>
        <end position="236"/>
    </location>
</feature>
<dbReference type="InterPro" id="IPR003593">
    <property type="entry name" value="AAA+_ATPase"/>
</dbReference>
<dbReference type="Gene3D" id="3.40.50.300">
    <property type="entry name" value="P-loop containing nucleotide triphosphate hydrolases"/>
    <property type="match status" value="2"/>
</dbReference>
<protein>
    <submittedName>
        <fullName evidence="14">ATP-binding cassette, sub-family B (MDR/TAP), member 1</fullName>
    </submittedName>
</protein>
<dbReference type="InterPro" id="IPR003439">
    <property type="entry name" value="ABC_transporter-like_ATP-bd"/>
</dbReference>
<dbReference type="GO" id="GO:0005743">
    <property type="term" value="C:mitochondrial inner membrane"/>
    <property type="evidence" value="ECO:0007669"/>
    <property type="project" value="TreeGrafter"/>
</dbReference>
<dbReference type="EMBL" id="MDYQ01000087">
    <property type="protein sequence ID" value="PRP83190.1"/>
    <property type="molecule type" value="Genomic_DNA"/>
</dbReference>
<evidence type="ECO:0000256" key="9">
    <source>
        <dbReference type="ARBA" id="ARBA00023136"/>
    </source>
</evidence>
<evidence type="ECO:0000259" key="13">
    <source>
        <dbReference type="PROSITE" id="PS50929"/>
    </source>
</evidence>
<dbReference type="GO" id="GO:0005524">
    <property type="term" value="F:ATP binding"/>
    <property type="evidence" value="ECO:0007669"/>
    <property type="project" value="UniProtKB-KW"/>
</dbReference>
<dbReference type="CDD" id="cd18577">
    <property type="entry name" value="ABC_6TM_Pgp_ABCB1_D1_like"/>
    <property type="match status" value="1"/>
</dbReference>
<evidence type="ECO:0000313" key="14">
    <source>
        <dbReference type="EMBL" id="PRP83190.1"/>
    </source>
</evidence>
<reference evidence="14 15" key="1">
    <citation type="journal article" date="2018" name="Genome Biol. Evol.">
        <title>Multiple Roots of Fruiting Body Formation in Amoebozoa.</title>
        <authorList>
            <person name="Hillmann F."/>
            <person name="Forbes G."/>
            <person name="Novohradska S."/>
            <person name="Ferling I."/>
            <person name="Riege K."/>
            <person name="Groth M."/>
            <person name="Westermann M."/>
            <person name="Marz M."/>
            <person name="Spaller T."/>
            <person name="Winckler T."/>
            <person name="Schaap P."/>
            <person name="Glockner G."/>
        </authorList>
    </citation>
    <scope>NUCLEOTIDE SEQUENCE [LARGE SCALE GENOMIC DNA]</scope>
    <source>
        <strain evidence="14 15">Jena</strain>
    </source>
</reference>
<evidence type="ECO:0000256" key="1">
    <source>
        <dbReference type="ARBA" id="ARBA00004141"/>
    </source>
</evidence>
<keyword evidence="9 11" id="KW-0472">Membrane</keyword>
<dbReference type="FunFam" id="1.20.1560.10:FF:000018">
    <property type="entry name" value="ATP-binding cassette subfamily B member 11"/>
    <property type="match status" value="1"/>
</dbReference>
<dbReference type="InterPro" id="IPR039421">
    <property type="entry name" value="Type_1_exporter"/>
</dbReference>
<evidence type="ECO:0000256" key="5">
    <source>
        <dbReference type="ARBA" id="ARBA00022737"/>
    </source>
</evidence>
<keyword evidence="3" id="KW-0813">Transport</keyword>
<feature type="transmembrane region" description="Helical" evidence="11">
    <location>
        <begin position="72"/>
        <end position="97"/>
    </location>
</feature>
<dbReference type="FunCoup" id="A0A2P6NGW3">
    <property type="interactions" value="26"/>
</dbReference>
<feature type="transmembrane region" description="Helical" evidence="11">
    <location>
        <begin position="961"/>
        <end position="981"/>
    </location>
</feature>
<feature type="transmembrane region" description="Helical" evidence="11">
    <location>
        <begin position="293"/>
        <end position="313"/>
    </location>
</feature>
<keyword evidence="5" id="KW-0677">Repeat</keyword>
<evidence type="ECO:0000313" key="15">
    <source>
        <dbReference type="Proteomes" id="UP000241769"/>
    </source>
</evidence>
<feature type="domain" description="ABC transporter" evidence="12">
    <location>
        <begin position="394"/>
        <end position="632"/>
    </location>
</feature>
<dbReference type="Pfam" id="PF00005">
    <property type="entry name" value="ABC_tran"/>
    <property type="match status" value="2"/>
</dbReference>
<feature type="transmembrane region" description="Helical" evidence="11">
    <location>
        <begin position="117"/>
        <end position="139"/>
    </location>
</feature>
<evidence type="ECO:0000256" key="6">
    <source>
        <dbReference type="ARBA" id="ARBA00022741"/>
    </source>
</evidence>
<evidence type="ECO:0000256" key="3">
    <source>
        <dbReference type="ARBA" id="ARBA00022448"/>
    </source>
</evidence>
<gene>
    <name evidence="14" type="ORF">PROFUN_09354</name>
</gene>
<dbReference type="Gene3D" id="1.20.1560.10">
    <property type="entry name" value="ABC transporter type 1, transmembrane domain"/>
    <property type="match status" value="1"/>
</dbReference>
<evidence type="ECO:0000256" key="8">
    <source>
        <dbReference type="ARBA" id="ARBA00022989"/>
    </source>
</evidence>
<keyword evidence="6" id="KW-0547">Nucleotide-binding</keyword>
<evidence type="ECO:0000256" key="10">
    <source>
        <dbReference type="SAM" id="MobiDB-lite"/>
    </source>
</evidence>
<accession>A0A2P6NGW3</accession>
<dbReference type="PROSITE" id="PS50893">
    <property type="entry name" value="ABC_TRANSPORTER_2"/>
    <property type="match status" value="2"/>
</dbReference>
<comment type="similarity">
    <text evidence="2">Belongs to the ABC transporter superfamily. ABCB family. Multidrug resistance exporter (TC 3.A.1.201) subfamily.</text>
</comment>
<keyword evidence="15" id="KW-1185">Reference proteome</keyword>
<feature type="transmembrane region" description="Helical" evidence="11">
    <location>
        <begin position="720"/>
        <end position="743"/>
    </location>
</feature>
<dbReference type="STRING" id="1890364.A0A2P6NGW3"/>
<evidence type="ECO:0000256" key="11">
    <source>
        <dbReference type="SAM" id="Phobius"/>
    </source>
</evidence>
<dbReference type="PROSITE" id="PS50929">
    <property type="entry name" value="ABC_TM1F"/>
    <property type="match status" value="2"/>
</dbReference>
<proteinExistence type="inferred from homology"/>
<dbReference type="SUPFAM" id="SSF52540">
    <property type="entry name" value="P-loop containing nucleoside triphosphate hydrolases"/>
    <property type="match status" value="2"/>
</dbReference>
<comment type="subcellular location">
    <subcellularLocation>
        <location evidence="1">Membrane</location>
        <topology evidence="1">Multi-pass membrane protein</topology>
    </subcellularLocation>
</comment>